<evidence type="ECO:0000313" key="2">
    <source>
        <dbReference type="EMBL" id="KGX93324.1"/>
    </source>
</evidence>
<reference evidence="2 3" key="1">
    <citation type="submission" date="2013-08" db="EMBL/GenBank/DDBJ databases">
        <authorList>
            <person name="Huang J."/>
            <person name="Wang G."/>
        </authorList>
    </citation>
    <scope>NUCLEOTIDE SEQUENCE [LARGE SCALE GENOMIC DNA]</scope>
    <source>
        <strain evidence="2 3">JSM 076056</strain>
    </source>
</reference>
<dbReference type="InterPro" id="IPR046866">
    <property type="entry name" value="FapA_N"/>
</dbReference>
<dbReference type="AlphaFoldDB" id="A0A0A5GMU9"/>
<dbReference type="Proteomes" id="UP000030528">
    <property type="component" value="Unassembled WGS sequence"/>
</dbReference>
<dbReference type="InterPro" id="IPR005646">
    <property type="entry name" value="FapA"/>
</dbReference>
<dbReference type="Pfam" id="PF03961">
    <property type="entry name" value="FapA"/>
    <property type="match status" value="1"/>
</dbReference>
<organism evidence="2 3">
    <name type="scientific">Pontibacillus halophilus JSM 076056 = DSM 19796</name>
    <dbReference type="NCBI Taxonomy" id="1385510"/>
    <lineage>
        <taxon>Bacteria</taxon>
        <taxon>Bacillati</taxon>
        <taxon>Bacillota</taxon>
        <taxon>Bacilli</taxon>
        <taxon>Bacillales</taxon>
        <taxon>Bacillaceae</taxon>
        <taxon>Pontibacillus</taxon>
    </lineage>
</organism>
<dbReference type="PANTHER" id="PTHR38032:SF1">
    <property type="entry name" value="RNA-BINDING PROTEIN KHPB N-TERMINAL DOMAIN-CONTAINING PROTEIN"/>
    <property type="match status" value="1"/>
</dbReference>
<evidence type="ECO:0000259" key="1">
    <source>
        <dbReference type="Pfam" id="PF20250"/>
    </source>
</evidence>
<dbReference type="Pfam" id="PF20250">
    <property type="entry name" value="FapA_N"/>
    <property type="match status" value="1"/>
</dbReference>
<dbReference type="RefSeq" id="WP_036769286.1">
    <property type="nucleotide sequence ID" value="NZ_AULI01000005.1"/>
</dbReference>
<proteinExistence type="predicted"/>
<dbReference type="eggNOG" id="COG1315">
    <property type="taxonomic scope" value="Bacteria"/>
</dbReference>
<name>A0A0A5GMU9_9BACI</name>
<evidence type="ECO:0000313" key="3">
    <source>
        <dbReference type="Proteomes" id="UP000030528"/>
    </source>
</evidence>
<dbReference type="PANTHER" id="PTHR38032">
    <property type="entry name" value="POLYMERASE-RELATED"/>
    <property type="match status" value="1"/>
</dbReference>
<protein>
    <recommendedName>
        <fullName evidence="1">Flagellar Assembly Protein A N-terminal region domain-containing protein</fullName>
    </recommendedName>
</protein>
<gene>
    <name evidence="2" type="ORF">N781_12080</name>
</gene>
<comment type="caution">
    <text evidence="2">The sequence shown here is derived from an EMBL/GenBank/DDBJ whole genome shotgun (WGS) entry which is preliminary data.</text>
</comment>
<sequence length="467" mass="51731">MEEQAVEKGDLHQYFKIEVDSSRIYASLSMRKPLTTELQWKWSQEEVTEFLEANHIVYGMIEESLERLRNGTLSEEDFPLDLAKGQEPMHGEHGSVTYHIQSDEPISYEEGEPMDFREVMRIPSLNKGDKILTIKPPTDGEPGVNVHNVVIPAVPGKLVKLQPGKNVRLDDVNHSMYATEDGQVSVGPRLVQVHNVYQVDEDISMKVGNLDFVGTIVIKGNVPTGYTIKAGGDIHVNGLVEGATLIAEGSIYISEGVAATGKGGVYAKGDVHSGYINQGYVEADHNIFVEKAIIHSECIASENVHCTYGNIFGGSVSAGKKVESKDVGNKMNTHTEIFFGTNKKVVERELYLSSKKAELEDMIVKLRKLGDALQLKEKQTGALIGKDRITKLRQKSSLHNSEQLLEKVTEEWEELQQAFGDMAQSMLETSGVLHGQVTIAFGKYKRTTTHSISHATVRMEDGEIHID</sequence>
<dbReference type="OrthoDB" id="9816426at2"/>
<dbReference type="EMBL" id="AVPE01000003">
    <property type="protein sequence ID" value="KGX93324.1"/>
    <property type="molecule type" value="Genomic_DNA"/>
</dbReference>
<accession>A0A0A5GMU9</accession>
<feature type="domain" description="Flagellar Assembly Protein A N-terminal region" evidence="1">
    <location>
        <begin position="15"/>
        <end position="186"/>
    </location>
</feature>
<dbReference type="STRING" id="1385510.GCA_000425205_01352"/>
<dbReference type="InterPro" id="IPR046865">
    <property type="entry name" value="FapA_b_solenoid"/>
</dbReference>
<keyword evidence="3" id="KW-1185">Reference proteome</keyword>